<accession>A0A9N7Z8X8</accession>
<comment type="caution">
    <text evidence="1">The sequence shown here is derived from an EMBL/GenBank/DDBJ whole genome shotgun (WGS) entry which is preliminary data.</text>
</comment>
<reference evidence="1" key="1">
    <citation type="submission" date="2020-03" db="EMBL/GenBank/DDBJ databases">
        <authorList>
            <person name="Weist P."/>
        </authorList>
    </citation>
    <scope>NUCLEOTIDE SEQUENCE</scope>
</reference>
<name>A0A9N7Z8X8_PLEPL</name>
<evidence type="ECO:0000313" key="2">
    <source>
        <dbReference type="Proteomes" id="UP001153269"/>
    </source>
</evidence>
<dbReference type="Proteomes" id="UP001153269">
    <property type="component" value="Unassembled WGS sequence"/>
</dbReference>
<feature type="non-terminal residue" evidence="1">
    <location>
        <position position="1"/>
    </location>
</feature>
<protein>
    <submittedName>
        <fullName evidence="1">Uncharacterized protein</fullName>
    </submittedName>
</protein>
<evidence type="ECO:0000313" key="1">
    <source>
        <dbReference type="EMBL" id="CAB1455535.1"/>
    </source>
</evidence>
<proteinExistence type="predicted"/>
<keyword evidence="2" id="KW-1185">Reference proteome</keyword>
<sequence>MLTSSWPPSPHLLCATAQPLLHTLSPPSLLQTSLIFPPMPCLAKLSKGQALLRSASLGCLTKAKLSLSRRL</sequence>
<dbReference type="AlphaFoldDB" id="A0A9N7Z8X8"/>
<organism evidence="1 2">
    <name type="scientific">Pleuronectes platessa</name>
    <name type="common">European plaice</name>
    <dbReference type="NCBI Taxonomy" id="8262"/>
    <lineage>
        <taxon>Eukaryota</taxon>
        <taxon>Metazoa</taxon>
        <taxon>Chordata</taxon>
        <taxon>Craniata</taxon>
        <taxon>Vertebrata</taxon>
        <taxon>Euteleostomi</taxon>
        <taxon>Actinopterygii</taxon>
        <taxon>Neopterygii</taxon>
        <taxon>Teleostei</taxon>
        <taxon>Neoteleostei</taxon>
        <taxon>Acanthomorphata</taxon>
        <taxon>Carangaria</taxon>
        <taxon>Pleuronectiformes</taxon>
        <taxon>Pleuronectoidei</taxon>
        <taxon>Pleuronectidae</taxon>
        <taxon>Pleuronectes</taxon>
    </lineage>
</organism>
<dbReference type="EMBL" id="CADEAL010004259">
    <property type="protein sequence ID" value="CAB1455535.1"/>
    <property type="molecule type" value="Genomic_DNA"/>
</dbReference>
<gene>
    <name evidence="1" type="ORF">PLEPLA_LOCUS43316</name>
</gene>